<evidence type="ECO:0000313" key="2">
    <source>
        <dbReference type="Proteomes" id="UP000051048"/>
    </source>
</evidence>
<dbReference type="Proteomes" id="UP000051048">
    <property type="component" value="Unassembled WGS sequence"/>
</dbReference>
<name>A0A0R1TA56_9LACO</name>
<dbReference type="RefSeq" id="WP_023859219.1">
    <property type="nucleotide sequence ID" value="NZ_AZFH01000157.1"/>
</dbReference>
<dbReference type="AlphaFoldDB" id="A0A0R1TA56"/>
<gene>
    <name evidence="1" type="ORF">FC36_GL001178</name>
</gene>
<evidence type="ECO:0000313" key="1">
    <source>
        <dbReference type="EMBL" id="KRL78128.1"/>
    </source>
</evidence>
<proteinExistence type="predicted"/>
<reference evidence="1 2" key="1">
    <citation type="journal article" date="2015" name="Genome Announc.">
        <title>Expanding the biotechnology potential of lactobacilli through comparative genomics of 213 strains and associated genera.</title>
        <authorList>
            <person name="Sun Z."/>
            <person name="Harris H.M."/>
            <person name="McCann A."/>
            <person name="Guo C."/>
            <person name="Argimon S."/>
            <person name="Zhang W."/>
            <person name="Yang X."/>
            <person name="Jeffery I.B."/>
            <person name="Cooney J.C."/>
            <person name="Kagawa T.F."/>
            <person name="Liu W."/>
            <person name="Song Y."/>
            <person name="Salvetti E."/>
            <person name="Wrobel A."/>
            <person name="Rasinkangas P."/>
            <person name="Parkhill J."/>
            <person name="Rea M.C."/>
            <person name="O'Sullivan O."/>
            <person name="Ritari J."/>
            <person name="Douillard F.P."/>
            <person name="Paul Ross R."/>
            <person name="Yang R."/>
            <person name="Briner A.E."/>
            <person name="Felis G.E."/>
            <person name="de Vos W.M."/>
            <person name="Barrangou R."/>
            <person name="Klaenhammer T.R."/>
            <person name="Caufield P.W."/>
            <person name="Cui Y."/>
            <person name="Zhang H."/>
            <person name="O'Toole P.W."/>
        </authorList>
    </citation>
    <scope>NUCLEOTIDE SEQUENCE [LARGE SCALE GENOMIC DNA]</scope>
    <source>
        <strain evidence="1 2">DSM 15833</strain>
    </source>
</reference>
<organism evidence="1 2">
    <name type="scientific">Ligilactobacillus equi DSM 15833 = JCM 10991</name>
    <dbReference type="NCBI Taxonomy" id="1423740"/>
    <lineage>
        <taxon>Bacteria</taxon>
        <taxon>Bacillati</taxon>
        <taxon>Bacillota</taxon>
        <taxon>Bacilli</taxon>
        <taxon>Lactobacillales</taxon>
        <taxon>Lactobacillaceae</taxon>
        <taxon>Ligilactobacillus</taxon>
    </lineage>
</organism>
<sequence length="119" mass="13521">MIKSGSQHLFEFYVLDLLRKYNLKGEIEYEEDELTGHLIIVSPNLDKVVFDTKFNIEKLDFIDSQQKIKNMAINIVSATLLSARPIPNAGELDTDFIELNQKTVDEFNTLGGIIEATMV</sequence>
<accession>A0A0R1TA56</accession>
<dbReference type="PATRIC" id="fig|1423740.3.peg.1268"/>
<protein>
    <submittedName>
        <fullName evidence="1">Uncharacterized protein</fullName>
    </submittedName>
</protein>
<dbReference type="EMBL" id="AZFH01000157">
    <property type="protein sequence ID" value="KRL78128.1"/>
    <property type="molecule type" value="Genomic_DNA"/>
</dbReference>
<comment type="caution">
    <text evidence="1">The sequence shown here is derived from an EMBL/GenBank/DDBJ whole genome shotgun (WGS) entry which is preliminary data.</text>
</comment>